<dbReference type="STRING" id="51028.A0A0N4V955"/>
<evidence type="ECO:0000313" key="2">
    <source>
        <dbReference type="Proteomes" id="UP000274131"/>
    </source>
</evidence>
<dbReference type="Pfam" id="PF08615">
    <property type="entry name" value="RNase_H2_suC"/>
    <property type="match status" value="1"/>
</dbReference>
<name>A0A0N4V955_ENTVE</name>
<dbReference type="AlphaFoldDB" id="A0A0N4V955"/>
<organism evidence="3">
    <name type="scientific">Enterobius vermicularis</name>
    <name type="common">Human pinworm</name>
    <dbReference type="NCBI Taxonomy" id="51028"/>
    <lineage>
        <taxon>Eukaryota</taxon>
        <taxon>Metazoa</taxon>
        <taxon>Ecdysozoa</taxon>
        <taxon>Nematoda</taxon>
        <taxon>Chromadorea</taxon>
        <taxon>Rhabditida</taxon>
        <taxon>Spirurina</taxon>
        <taxon>Oxyuridomorpha</taxon>
        <taxon>Oxyuroidea</taxon>
        <taxon>Oxyuridae</taxon>
        <taxon>Enterobius</taxon>
    </lineage>
</organism>
<keyword evidence="2" id="KW-1185">Reference proteome</keyword>
<dbReference type="EMBL" id="UXUI01008527">
    <property type="protein sequence ID" value="VDD91731.1"/>
    <property type="molecule type" value="Genomic_DNA"/>
</dbReference>
<dbReference type="PANTHER" id="PTHR47204:SF1">
    <property type="entry name" value="RIBONUCLEASE H2 SUBUNIT C"/>
    <property type="match status" value="1"/>
</dbReference>
<gene>
    <name evidence="1" type="ORF">EVEC_LOCUS6482</name>
</gene>
<accession>A0A0N4V955</accession>
<dbReference type="PANTHER" id="PTHR47204">
    <property type="entry name" value="OS02G0168900 PROTEIN"/>
    <property type="match status" value="1"/>
</dbReference>
<dbReference type="CDD" id="cd09271">
    <property type="entry name" value="RNase_H2-C"/>
    <property type="match status" value="1"/>
</dbReference>
<dbReference type="OrthoDB" id="6222486at2759"/>
<evidence type="ECO:0000313" key="3">
    <source>
        <dbReference type="WBParaSite" id="EVEC_0000695701-mRNA-1"/>
    </source>
</evidence>
<proteinExistence type="predicted"/>
<reference evidence="1 2" key="2">
    <citation type="submission" date="2018-10" db="EMBL/GenBank/DDBJ databases">
        <authorList>
            <consortium name="Pathogen Informatics"/>
        </authorList>
    </citation>
    <scope>NUCLEOTIDE SEQUENCE [LARGE SCALE GENOMIC DNA]</scope>
</reference>
<dbReference type="WBParaSite" id="EVEC_0000695701-mRNA-1">
    <property type="protein sequence ID" value="EVEC_0000695701-mRNA-1"/>
    <property type="gene ID" value="EVEC_0000695701"/>
</dbReference>
<sequence>MFKPVVVILNGKKAADEAGPELHSIPCKIQHTGQANVSSYFLREKHDGGNEKSTFRGRFLDGCFMKVPPHYKLYTLRERSNKTDHSSYDVERSIDGFTLWEYDKLPSTSSPLPRAINVLKISEDLAGDD</sequence>
<dbReference type="InterPro" id="IPR013924">
    <property type="entry name" value="RNase_H2_suC"/>
</dbReference>
<protein>
    <submittedName>
        <fullName evidence="3">Ribonuclease H2 subunit C</fullName>
    </submittedName>
</protein>
<dbReference type="Gene3D" id="2.40.128.680">
    <property type="match status" value="1"/>
</dbReference>
<dbReference type="GO" id="GO:0032299">
    <property type="term" value="C:ribonuclease H2 complex"/>
    <property type="evidence" value="ECO:0007669"/>
    <property type="project" value="InterPro"/>
</dbReference>
<reference evidence="3" key="1">
    <citation type="submission" date="2017-02" db="UniProtKB">
        <authorList>
            <consortium name="WormBaseParasite"/>
        </authorList>
    </citation>
    <scope>IDENTIFICATION</scope>
</reference>
<dbReference type="Proteomes" id="UP000274131">
    <property type="component" value="Unassembled WGS sequence"/>
</dbReference>
<evidence type="ECO:0000313" key="1">
    <source>
        <dbReference type="EMBL" id="VDD91731.1"/>
    </source>
</evidence>
<dbReference type="GO" id="GO:0006401">
    <property type="term" value="P:RNA catabolic process"/>
    <property type="evidence" value="ECO:0007669"/>
    <property type="project" value="InterPro"/>
</dbReference>